<keyword evidence="1" id="KW-0472">Membrane</keyword>
<feature type="transmembrane region" description="Helical" evidence="1">
    <location>
        <begin position="64"/>
        <end position="83"/>
    </location>
</feature>
<keyword evidence="1" id="KW-1133">Transmembrane helix</keyword>
<dbReference type="EMBL" id="GISG01271706">
    <property type="protein sequence ID" value="MBA4676531.1"/>
    <property type="molecule type" value="Transcribed_RNA"/>
</dbReference>
<dbReference type="AlphaFoldDB" id="A0A7C9AWI8"/>
<name>A0A7C9AWI8_OPUST</name>
<keyword evidence="1" id="KW-0812">Transmembrane</keyword>
<reference evidence="2" key="2">
    <citation type="submission" date="2020-07" db="EMBL/GenBank/DDBJ databases">
        <authorList>
            <person name="Vera ALvarez R."/>
            <person name="Arias-Moreno D.M."/>
            <person name="Jimenez-Jacinto V."/>
            <person name="Jimenez-Bremont J.F."/>
            <person name="Swaminathan K."/>
            <person name="Moose S.P."/>
            <person name="Guerrero-Gonzalez M.L."/>
            <person name="Marino-Ramirez L."/>
            <person name="Landsman D."/>
            <person name="Rodriguez-Kessler M."/>
            <person name="Delgado-Sanchez P."/>
        </authorList>
    </citation>
    <scope>NUCLEOTIDE SEQUENCE</scope>
    <source>
        <tissue evidence="2">Cladode</tissue>
    </source>
</reference>
<organism evidence="2">
    <name type="scientific">Opuntia streptacantha</name>
    <name type="common">Prickly pear cactus</name>
    <name type="synonym">Opuntia cardona</name>
    <dbReference type="NCBI Taxonomy" id="393608"/>
    <lineage>
        <taxon>Eukaryota</taxon>
        <taxon>Viridiplantae</taxon>
        <taxon>Streptophyta</taxon>
        <taxon>Embryophyta</taxon>
        <taxon>Tracheophyta</taxon>
        <taxon>Spermatophyta</taxon>
        <taxon>Magnoliopsida</taxon>
        <taxon>eudicotyledons</taxon>
        <taxon>Gunneridae</taxon>
        <taxon>Pentapetalae</taxon>
        <taxon>Caryophyllales</taxon>
        <taxon>Cactineae</taxon>
        <taxon>Cactaceae</taxon>
        <taxon>Opuntioideae</taxon>
        <taxon>Opuntia</taxon>
    </lineage>
</organism>
<sequence length="108" mass="12549">MRLGTRIARREASTNLDKLLVMLIQRFKCFEAELLKLHSPSMSFTKSIGIHVTGMSTMTMTMSMSMMVTMATVTMIMEIVSTFCFIKHLLDMFWQWLLISFSLGLWQR</sequence>
<evidence type="ECO:0000313" key="2">
    <source>
        <dbReference type="EMBL" id="MBA4676531.1"/>
    </source>
</evidence>
<accession>A0A7C9AWI8</accession>
<reference evidence="2" key="1">
    <citation type="journal article" date="2013" name="J. Plant Res.">
        <title>Effect of fungi and light on seed germination of three Opuntia species from semiarid lands of central Mexico.</title>
        <authorList>
            <person name="Delgado-Sanchez P."/>
            <person name="Jimenez-Bremont J.F."/>
            <person name="Guerrero-Gonzalez Mde L."/>
            <person name="Flores J."/>
        </authorList>
    </citation>
    <scope>NUCLEOTIDE SEQUENCE</scope>
    <source>
        <tissue evidence="2">Cladode</tissue>
    </source>
</reference>
<proteinExistence type="predicted"/>
<protein>
    <submittedName>
        <fullName evidence="2">Uncharacterized protein</fullName>
    </submittedName>
</protein>
<evidence type="ECO:0000256" key="1">
    <source>
        <dbReference type="SAM" id="Phobius"/>
    </source>
</evidence>